<protein>
    <submittedName>
        <fullName evidence="2">Uncharacterized protein</fullName>
    </submittedName>
</protein>
<accession>A0ABT2WYC8</accession>
<proteinExistence type="predicted"/>
<keyword evidence="1" id="KW-0812">Transmembrane</keyword>
<dbReference type="RefSeq" id="WP_263332500.1">
    <property type="nucleotide sequence ID" value="NZ_JAOVQO010000001.1"/>
</dbReference>
<name>A0ABT2WYC8_9RHOB</name>
<dbReference type="EMBL" id="JAOVQO010000001">
    <property type="protein sequence ID" value="MCU9846675.1"/>
    <property type="molecule type" value="Genomic_DNA"/>
</dbReference>
<organism evidence="2 3">
    <name type="scientific">Albidovulum salinarum</name>
    <dbReference type="NCBI Taxonomy" id="2984153"/>
    <lineage>
        <taxon>Bacteria</taxon>
        <taxon>Pseudomonadati</taxon>
        <taxon>Pseudomonadota</taxon>
        <taxon>Alphaproteobacteria</taxon>
        <taxon>Rhodobacterales</taxon>
        <taxon>Paracoccaceae</taxon>
        <taxon>Albidovulum</taxon>
    </lineage>
</organism>
<evidence type="ECO:0000313" key="3">
    <source>
        <dbReference type="Proteomes" id="UP001209535"/>
    </source>
</evidence>
<dbReference type="Proteomes" id="UP001209535">
    <property type="component" value="Unassembled WGS sequence"/>
</dbReference>
<feature type="transmembrane region" description="Helical" evidence="1">
    <location>
        <begin position="71"/>
        <end position="91"/>
    </location>
</feature>
<feature type="transmembrane region" description="Helical" evidence="1">
    <location>
        <begin position="37"/>
        <end position="59"/>
    </location>
</feature>
<gene>
    <name evidence="2" type="ORF">OEZ60_01470</name>
</gene>
<sequence length="111" mass="11097">MAKITVVAVLALNGAALHWILFPMLKGPRGGSRRCAVPACLLGAVSSVSWLYASFLGVAKPLASALGRSGFLGLYALALGLAMAGALLIVAPRLGRLMGAALAAAGLSPVV</sequence>
<comment type="caution">
    <text evidence="2">The sequence shown here is derived from an EMBL/GenBank/DDBJ whole genome shotgun (WGS) entry which is preliminary data.</text>
</comment>
<reference evidence="2 3" key="1">
    <citation type="submission" date="2022-10" db="EMBL/GenBank/DDBJ databases">
        <title>Defluviimonas sp. nov., isolated from ocean surface sediments.</title>
        <authorList>
            <person name="He W."/>
            <person name="Wang L."/>
            <person name="Zhang D.-F."/>
        </authorList>
    </citation>
    <scope>NUCLEOTIDE SEQUENCE [LARGE SCALE GENOMIC DNA]</scope>
    <source>
        <strain evidence="2 3">WL0024</strain>
    </source>
</reference>
<evidence type="ECO:0000256" key="1">
    <source>
        <dbReference type="SAM" id="Phobius"/>
    </source>
</evidence>
<keyword evidence="3" id="KW-1185">Reference proteome</keyword>
<keyword evidence="1" id="KW-0472">Membrane</keyword>
<keyword evidence="1" id="KW-1133">Transmembrane helix</keyword>
<evidence type="ECO:0000313" key="2">
    <source>
        <dbReference type="EMBL" id="MCU9846675.1"/>
    </source>
</evidence>
<feature type="transmembrane region" description="Helical" evidence="1">
    <location>
        <begin position="6"/>
        <end position="25"/>
    </location>
</feature>